<feature type="compositionally biased region" description="Basic residues" evidence="5">
    <location>
        <begin position="393"/>
        <end position="410"/>
    </location>
</feature>
<dbReference type="SUPFAM" id="SSF50156">
    <property type="entry name" value="PDZ domain-like"/>
    <property type="match status" value="1"/>
</dbReference>
<dbReference type="GO" id="GO:0003723">
    <property type="term" value="F:RNA binding"/>
    <property type="evidence" value="ECO:0007669"/>
    <property type="project" value="UniProtKB-KW"/>
</dbReference>
<accession>A0ABD3MHJ3</accession>
<dbReference type="Gene3D" id="3.30.460.10">
    <property type="entry name" value="Beta Polymerase, domain 2"/>
    <property type="match status" value="1"/>
</dbReference>
<keyword evidence="3 4" id="KW-0694">RNA-binding</keyword>
<feature type="domain" description="PDZ" evidence="7">
    <location>
        <begin position="1017"/>
        <end position="1070"/>
    </location>
</feature>
<dbReference type="InterPro" id="IPR029045">
    <property type="entry name" value="ClpP/crotonase-like_dom_sf"/>
</dbReference>
<dbReference type="SMART" id="SM00228">
    <property type="entry name" value="PDZ"/>
    <property type="match status" value="1"/>
</dbReference>
<feature type="transmembrane region" description="Helical" evidence="6">
    <location>
        <begin position="810"/>
        <end position="831"/>
    </location>
</feature>
<dbReference type="Pfam" id="PF13180">
    <property type="entry name" value="PDZ_2"/>
    <property type="match status" value="1"/>
</dbReference>
<feature type="region of interest" description="Disordered" evidence="5">
    <location>
        <begin position="301"/>
        <end position="414"/>
    </location>
</feature>
<dbReference type="SUPFAM" id="SSF81891">
    <property type="entry name" value="Poly A polymerase C-terminal region-like"/>
    <property type="match status" value="1"/>
</dbReference>
<dbReference type="GO" id="GO:0016740">
    <property type="term" value="F:transferase activity"/>
    <property type="evidence" value="ECO:0007669"/>
    <property type="project" value="UniProtKB-KW"/>
</dbReference>
<comment type="similarity">
    <text evidence="1 4">Belongs to the tRNA nucleotidyltransferase/poly(A) polymerase family.</text>
</comment>
<dbReference type="PANTHER" id="PTHR13734:SF5">
    <property type="entry name" value="CCA TRNA NUCLEOTIDYLTRANSFERASE, MITOCHONDRIAL"/>
    <property type="match status" value="1"/>
</dbReference>
<dbReference type="SUPFAM" id="SSF52096">
    <property type="entry name" value="ClpP/crotonase"/>
    <property type="match status" value="1"/>
</dbReference>
<dbReference type="InterPro" id="IPR036034">
    <property type="entry name" value="PDZ_sf"/>
</dbReference>
<feature type="non-terminal residue" evidence="8">
    <location>
        <position position="1"/>
    </location>
</feature>
<keyword evidence="6" id="KW-0472">Membrane</keyword>
<dbReference type="GO" id="GO:0001680">
    <property type="term" value="P:tRNA 3'-terminal CCA addition"/>
    <property type="evidence" value="ECO:0007669"/>
    <property type="project" value="UniProtKB-ARBA"/>
</dbReference>
<evidence type="ECO:0000313" key="9">
    <source>
        <dbReference type="Proteomes" id="UP001530315"/>
    </source>
</evidence>
<evidence type="ECO:0000256" key="3">
    <source>
        <dbReference type="ARBA" id="ARBA00022884"/>
    </source>
</evidence>
<dbReference type="Pfam" id="PF03572">
    <property type="entry name" value="Peptidase_S41"/>
    <property type="match status" value="1"/>
</dbReference>
<dbReference type="SUPFAM" id="SSF81301">
    <property type="entry name" value="Nucleotidyltransferase"/>
    <property type="match status" value="1"/>
</dbReference>
<keyword evidence="6" id="KW-0812">Transmembrane</keyword>
<dbReference type="Proteomes" id="UP001530315">
    <property type="component" value="Unassembled WGS sequence"/>
</dbReference>
<reference evidence="8 9" key="1">
    <citation type="submission" date="2024-10" db="EMBL/GenBank/DDBJ databases">
        <title>Updated reference genomes for cyclostephanoid diatoms.</title>
        <authorList>
            <person name="Roberts W.R."/>
            <person name="Alverson A.J."/>
        </authorList>
    </citation>
    <scope>NUCLEOTIDE SEQUENCE [LARGE SCALE GENOMIC DNA]</scope>
    <source>
        <strain evidence="8 9">AJA276-08</strain>
    </source>
</reference>
<organism evidence="8 9">
    <name type="scientific">Stephanodiscus triporus</name>
    <dbReference type="NCBI Taxonomy" id="2934178"/>
    <lineage>
        <taxon>Eukaryota</taxon>
        <taxon>Sar</taxon>
        <taxon>Stramenopiles</taxon>
        <taxon>Ochrophyta</taxon>
        <taxon>Bacillariophyta</taxon>
        <taxon>Coscinodiscophyceae</taxon>
        <taxon>Thalassiosirophycidae</taxon>
        <taxon>Stephanodiscales</taxon>
        <taxon>Stephanodiscaceae</taxon>
        <taxon>Stephanodiscus</taxon>
    </lineage>
</organism>
<dbReference type="InterPro" id="IPR002646">
    <property type="entry name" value="PolA_pol_head_dom"/>
</dbReference>
<evidence type="ECO:0000256" key="1">
    <source>
        <dbReference type="ARBA" id="ARBA00007265"/>
    </source>
</evidence>
<dbReference type="InterPro" id="IPR001478">
    <property type="entry name" value="PDZ"/>
</dbReference>
<dbReference type="Gene3D" id="1.10.3090.10">
    <property type="entry name" value="cca-adding enzyme, domain 2"/>
    <property type="match status" value="1"/>
</dbReference>
<feature type="compositionally biased region" description="Polar residues" evidence="5">
    <location>
        <begin position="1384"/>
        <end position="1393"/>
    </location>
</feature>
<keyword evidence="9" id="KW-1185">Reference proteome</keyword>
<keyword evidence="6" id="KW-1133">Transmembrane helix</keyword>
<dbReference type="SMART" id="SM00245">
    <property type="entry name" value="TSPc"/>
    <property type="match status" value="1"/>
</dbReference>
<dbReference type="Gene3D" id="2.30.42.10">
    <property type="match status" value="1"/>
</dbReference>
<feature type="region of interest" description="Disordered" evidence="5">
    <location>
        <begin position="1380"/>
        <end position="1428"/>
    </location>
</feature>
<feature type="compositionally biased region" description="Polar residues" evidence="5">
    <location>
        <begin position="158"/>
        <end position="172"/>
    </location>
</feature>
<name>A0ABD3MHJ3_9STRA</name>
<evidence type="ECO:0000256" key="5">
    <source>
        <dbReference type="SAM" id="MobiDB-lite"/>
    </source>
</evidence>
<dbReference type="EMBL" id="JALLAZ020001799">
    <property type="protein sequence ID" value="KAL3763565.1"/>
    <property type="molecule type" value="Genomic_DNA"/>
</dbReference>
<gene>
    <name evidence="8" type="ORF">ACHAW5_008108</name>
</gene>
<dbReference type="PROSITE" id="PS50106">
    <property type="entry name" value="PDZ"/>
    <property type="match status" value="1"/>
</dbReference>
<feature type="compositionally biased region" description="Basic residues" evidence="5">
    <location>
        <begin position="1417"/>
        <end position="1428"/>
    </location>
</feature>
<dbReference type="Gene3D" id="3.90.226.10">
    <property type="entry name" value="2-enoyl-CoA Hydratase, Chain A, domain 1"/>
    <property type="match status" value="1"/>
</dbReference>
<feature type="region of interest" description="Disordered" evidence="5">
    <location>
        <begin position="752"/>
        <end position="790"/>
    </location>
</feature>
<comment type="caution">
    <text evidence="8">The sequence shown here is derived from an EMBL/GenBank/DDBJ whole genome shotgun (WGS) entry which is preliminary data.</text>
</comment>
<proteinExistence type="inferred from homology"/>
<protein>
    <recommendedName>
        <fullName evidence="7">PDZ domain-containing protein</fullName>
    </recommendedName>
</protein>
<evidence type="ECO:0000256" key="4">
    <source>
        <dbReference type="RuleBase" id="RU003953"/>
    </source>
</evidence>
<dbReference type="InterPro" id="IPR043519">
    <property type="entry name" value="NT_sf"/>
</dbReference>
<feature type="compositionally biased region" description="Polar residues" evidence="5">
    <location>
        <begin position="338"/>
        <end position="357"/>
    </location>
</feature>
<dbReference type="Pfam" id="PF01743">
    <property type="entry name" value="PolyA_pol"/>
    <property type="match status" value="1"/>
</dbReference>
<dbReference type="InterPro" id="IPR005151">
    <property type="entry name" value="Tail-specific_protease"/>
</dbReference>
<evidence type="ECO:0000259" key="7">
    <source>
        <dbReference type="PROSITE" id="PS50106"/>
    </source>
</evidence>
<evidence type="ECO:0000256" key="6">
    <source>
        <dbReference type="SAM" id="Phobius"/>
    </source>
</evidence>
<feature type="transmembrane region" description="Helical" evidence="6">
    <location>
        <begin position="891"/>
        <end position="908"/>
    </location>
</feature>
<evidence type="ECO:0000313" key="8">
    <source>
        <dbReference type="EMBL" id="KAL3763565.1"/>
    </source>
</evidence>
<feature type="compositionally biased region" description="Basic residues" evidence="5">
    <location>
        <begin position="359"/>
        <end position="370"/>
    </location>
</feature>
<evidence type="ECO:0000256" key="2">
    <source>
        <dbReference type="ARBA" id="ARBA00022679"/>
    </source>
</evidence>
<dbReference type="Gene3D" id="3.30.750.44">
    <property type="match status" value="1"/>
</dbReference>
<sequence>CHHPSHLCLFTIREARARIYDVRFAAKVDVNSAGRAGDVDECRLCGWCRRAPPLVYFPRPAVRCDEEACASNFFLSIRPDVLIFYDDASGSLAPASIFFPLLALAAHNTIVDVGYCVVFTTIRRSHTHANVATVRALTAIRERTTTANPPDDEGSVRTHGTTATPRSMSSISTTPTVEMATAVTPGSILPRNDFRRAASILHDATTAAIREIDHVAANEYTPARINGRTTIITMLKTLLDDGIQDRRIARATVAPQLEQAAARIAAVVEAECPANRPTLKGLIHDDVDKTTDDLRRRIQSLEAKLGETKNALKRTTTKSGEPSMPQRKKVKNEVGGATKSNKTPGTAVAPSSATFPKNKSWKRTAQKKPTNKPTTNPPTTPADSNNASTAASKKARKKATGRKSGGKGRGKPTAVDYRINNFLKGLRGLFCRRAGKHNLTPHQRQLLTSLQENKSIVIANADKNFGTAERDIDDLRKEIHAWTVRHRSSLPDDTVNFIREHMDKSMADPLEYFYLLIKLHKLPIAGRPICSDCGSLPHALGRYVDTALQPIVKDQALYFKNSAELKTEELESLTLPANASLFTYDALLLEALELVMFNNRMRFGDIIVKQLSGIAMGMSPAPTIANLYVAIYEELHVLKYIPLPVLYLRRFIDDGFGIWLHDPDPVGGTMAALALPCAIGNAIVAGTVYGAADVACGGPDGPPGGCWGAMRRTESQALGRLRNSYSSLLLAHQRLVGLGRRVDRSYCEVEVEASTGGGGGGGTDNNNNGDDDHDGGDDGKMGRPRNPRPTSAVVLGSLLLSLSLDGRTAALVPISVAPAGLPATIASSSSSSSWRRKRRRMAPRRDGILRAILSDSNDANRDIAAPSPPAEIFPDDLEGVARRRRRRRRTIAAALGTFALALLASTAVDSEAAVAATTTTTTTKTAMTENQRLVADVWSAVSSQYFDPSFNGLGESGWRDREMEAIARVAEAGPDDDALVEAVVAEMLSALDDRYTRFLPREKFEALTAYATGGNYRGGGIGVQLLEDARTGRVTVMATAAGGPAAVAGVRPGDAIVGVDGADVAGSSAEVVAAKCRGEAGGTVEVDFLRGADDDGADDGGGASVVATGGGTMRHLALTRARIDANPIEASTFVSAGGRRVGLLRVPSFSTETAGQIVDGLRSVTTTAIVAPSSIVYDGGGGRAAIDAIAIDIRGNVGGYMPGGVDAAKLFLPAGDRIISEVGRSGTSSKTYNADGIGAETSLPVYVLVDKRTASAAEIFAAALQDNGRAIVVGTTNTFGKGRIQNVRPLGNGCGVAVTRARYVTPRGRDLHGVGIVPNKEPGRAGGWLATTKQKWAARQMPKLAWGDINNIEFESTGSEGGETPAITDATLMRKCERYPETSEALSSSSVMFQSDVPLSPCNDRRHEDRAGGGGGGRRRRRRARQRHPKIGVIGANPSQSKHLETATMKIHGIDVDFVNLRANEVYGADSRIPTFETTGGSSCGPAFLRRDLTINSLFYNVRTGKIEDWTGRGLDDLLRRRLVVTPVDPHVTFHDDPLRVLRAIRFAVRLDFALDGSIVEAAMSRRVHRSLHAKVSRERVGKELEGMLSGKHARPGRALDAIARLHLAGSVFAFPGTFPGDQERVGGPVRGRILGVDYACVMDASAAAGVNEDIDDRGDDVDAAVELAARHRERGWEESRLLLSVLPTLMRGHVDEREKITARRVDSAADNADVAQLTSADSRLLYLCVFILPFHDLTFTNKKGQEVFVTAHMVKEAIKFPLRDTQAVSKILSHVDELATILSEFRSQLTQEGGGDAPWELTPPCRLRVGLLLRSLKEHWVTCLITAAAWEIRTYPRPHEGEKDRGILTSLVPEDLPSRELFRVIVDDLDLDGCWRVRPHLNGKDLIKELGRENASIAASKRKG</sequence>
<dbReference type="PANTHER" id="PTHR13734">
    <property type="entry name" value="TRNA-NUCLEOTIDYLTRANSFERASE"/>
    <property type="match status" value="1"/>
</dbReference>
<feature type="region of interest" description="Disordered" evidence="5">
    <location>
        <begin position="142"/>
        <end position="172"/>
    </location>
</feature>
<keyword evidence="2 4" id="KW-0808">Transferase</keyword>